<dbReference type="Proteomes" id="UP000885750">
    <property type="component" value="Unassembled WGS sequence"/>
</dbReference>
<keyword evidence="3 9" id="KW-0479">Metal-binding</keyword>
<dbReference type="AlphaFoldDB" id="A0A7V2T1L4"/>
<dbReference type="Pfam" id="PF00762">
    <property type="entry name" value="Ferrochelatase"/>
    <property type="match status" value="1"/>
</dbReference>
<feature type="binding site" evidence="9">
    <location>
        <position position="292"/>
    </location>
    <ligand>
        <name>Fe(2+)</name>
        <dbReference type="ChEBI" id="CHEBI:29033"/>
    </ligand>
</feature>
<comment type="pathway">
    <text evidence="9 10">Porphyrin-containing compound metabolism; protoheme biosynthesis; protoheme from protoporphyrin-IX: step 1/1.</text>
</comment>
<evidence type="ECO:0000256" key="11">
    <source>
        <dbReference type="SAM" id="MobiDB-lite"/>
    </source>
</evidence>
<organism evidence="12">
    <name type="scientific">Leucothrix mucor</name>
    <dbReference type="NCBI Taxonomy" id="45248"/>
    <lineage>
        <taxon>Bacteria</taxon>
        <taxon>Pseudomonadati</taxon>
        <taxon>Pseudomonadota</taxon>
        <taxon>Gammaproteobacteria</taxon>
        <taxon>Thiotrichales</taxon>
        <taxon>Thiotrichaceae</taxon>
        <taxon>Leucothrix</taxon>
    </lineage>
</organism>
<comment type="catalytic activity">
    <reaction evidence="8">
        <text>Fe-coproporphyrin III + 2 H(+) = coproporphyrin III + Fe(2+)</text>
        <dbReference type="Rhea" id="RHEA:49572"/>
        <dbReference type="ChEBI" id="CHEBI:15378"/>
        <dbReference type="ChEBI" id="CHEBI:29033"/>
        <dbReference type="ChEBI" id="CHEBI:68438"/>
        <dbReference type="ChEBI" id="CHEBI:131725"/>
        <dbReference type="EC" id="4.99.1.9"/>
    </reaction>
    <physiologicalReaction direction="right-to-left" evidence="8">
        <dbReference type="Rhea" id="RHEA:49574"/>
    </physiologicalReaction>
</comment>
<sequence length="370" mass="42721">MRRYRGENGFFHGKEEATGVLLVNLGTPEAATTSAVRRYLKQFLSDPRVVEIPRLIWMPILYTFILPRRPAKSAKMYQSVWTKEGSPLLIFSNKQRSAVQQEMKSRFKGKVIVELAMRYGKPSIESGLEQLKKQGVRRLLVLPLYPQYSATTTATTYDEVNRVLSRWRWLPEMRFVSSYHDHSSYINALAASVKTHWEQHQRGQVLLMSFHGLPKRNLNLGDPYFCHCQKTARLLAEKLELKQDQYVVTFQSRFGKAEWIKPYTDKTLEELPTKGIKHIDVLCPGFPADCLETLEEIKIDNSDTFLQAGGETYRYIAALNHQQDHIRALSDIIQQHTQGWAETSLHWEHSVTEKRNKSTQKRAKAKGADL</sequence>
<protein>
    <recommendedName>
        <fullName evidence="9 10">Ferrochelatase</fullName>
        <ecNumber evidence="9 10">4.98.1.1</ecNumber>
    </recommendedName>
    <alternativeName>
        <fullName evidence="9">Heme synthase</fullName>
    </alternativeName>
    <alternativeName>
        <fullName evidence="9">Protoheme ferro-lyase</fullName>
    </alternativeName>
</protein>
<feature type="region of interest" description="Disordered" evidence="11">
    <location>
        <begin position="351"/>
        <end position="370"/>
    </location>
</feature>
<dbReference type="PANTHER" id="PTHR11108">
    <property type="entry name" value="FERROCHELATASE"/>
    <property type="match status" value="1"/>
</dbReference>
<keyword evidence="5 9" id="KW-0350">Heme biosynthesis</keyword>
<reference evidence="12" key="1">
    <citation type="journal article" date="2020" name="mSystems">
        <title>Genome- and Community-Level Interaction Insights into Carbon Utilization and Element Cycling Functions of Hydrothermarchaeota in Hydrothermal Sediment.</title>
        <authorList>
            <person name="Zhou Z."/>
            <person name="Liu Y."/>
            <person name="Xu W."/>
            <person name="Pan J."/>
            <person name="Luo Z.H."/>
            <person name="Li M."/>
        </authorList>
    </citation>
    <scope>NUCLEOTIDE SEQUENCE [LARGE SCALE GENOMIC DNA]</scope>
    <source>
        <strain evidence="12">HyVt-493</strain>
    </source>
</reference>
<evidence type="ECO:0000256" key="5">
    <source>
        <dbReference type="ARBA" id="ARBA00023133"/>
    </source>
</evidence>
<evidence type="ECO:0000256" key="3">
    <source>
        <dbReference type="ARBA" id="ARBA00022723"/>
    </source>
</evidence>
<dbReference type="GO" id="GO:0006783">
    <property type="term" value="P:heme biosynthetic process"/>
    <property type="evidence" value="ECO:0007669"/>
    <property type="project" value="UniProtKB-UniRule"/>
</dbReference>
<dbReference type="InterPro" id="IPR033644">
    <property type="entry name" value="Ferrochelatase_C"/>
</dbReference>
<evidence type="ECO:0000256" key="9">
    <source>
        <dbReference type="HAMAP-Rule" id="MF_00323"/>
    </source>
</evidence>
<evidence type="ECO:0000256" key="1">
    <source>
        <dbReference type="ARBA" id="ARBA00007718"/>
    </source>
</evidence>
<comment type="catalytic activity">
    <reaction evidence="9 10">
        <text>heme b + 2 H(+) = protoporphyrin IX + Fe(2+)</text>
        <dbReference type="Rhea" id="RHEA:22584"/>
        <dbReference type="ChEBI" id="CHEBI:15378"/>
        <dbReference type="ChEBI" id="CHEBI:29033"/>
        <dbReference type="ChEBI" id="CHEBI:57306"/>
        <dbReference type="ChEBI" id="CHEBI:60344"/>
        <dbReference type="EC" id="4.98.1.1"/>
    </reaction>
</comment>
<dbReference type="InterPro" id="IPR033659">
    <property type="entry name" value="Ferrochelatase_N"/>
</dbReference>
<name>A0A7V2T1L4_LEUMU</name>
<evidence type="ECO:0000313" key="12">
    <source>
        <dbReference type="EMBL" id="HFC91708.1"/>
    </source>
</evidence>
<accession>A0A7V2T1L4</accession>
<proteinExistence type="inferred from homology"/>
<dbReference type="InterPro" id="IPR019772">
    <property type="entry name" value="Ferrochelatase_AS"/>
</dbReference>
<dbReference type="EC" id="4.98.1.1" evidence="9 10"/>
<keyword evidence="6 9" id="KW-0456">Lyase</keyword>
<feature type="compositionally biased region" description="Basic residues" evidence="11">
    <location>
        <begin position="357"/>
        <end position="370"/>
    </location>
</feature>
<keyword evidence="2 9" id="KW-0963">Cytoplasm</keyword>
<dbReference type="Gene3D" id="3.40.50.1400">
    <property type="match status" value="2"/>
</dbReference>
<dbReference type="CDD" id="cd00419">
    <property type="entry name" value="Ferrochelatase_C"/>
    <property type="match status" value="1"/>
</dbReference>
<dbReference type="EMBL" id="DRMS01000113">
    <property type="protein sequence ID" value="HFC91708.1"/>
    <property type="molecule type" value="Genomic_DNA"/>
</dbReference>
<feature type="binding site" evidence="9">
    <location>
        <position position="211"/>
    </location>
    <ligand>
        <name>Fe(2+)</name>
        <dbReference type="ChEBI" id="CHEBI:29033"/>
    </ligand>
</feature>
<dbReference type="NCBIfam" id="TIGR00109">
    <property type="entry name" value="hemH"/>
    <property type="match status" value="1"/>
</dbReference>
<dbReference type="CDD" id="cd03411">
    <property type="entry name" value="Ferrochelatase_N"/>
    <property type="match status" value="1"/>
</dbReference>
<dbReference type="FunFam" id="3.40.50.1400:FF:000002">
    <property type="entry name" value="Ferrochelatase"/>
    <property type="match status" value="1"/>
</dbReference>
<dbReference type="InterPro" id="IPR001015">
    <property type="entry name" value="Ferrochelatase"/>
</dbReference>
<evidence type="ECO:0000256" key="6">
    <source>
        <dbReference type="ARBA" id="ARBA00023239"/>
    </source>
</evidence>
<comment type="caution">
    <text evidence="12">The sequence shown here is derived from an EMBL/GenBank/DDBJ whole genome shotgun (WGS) entry which is preliminary data.</text>
</comment>
<dbReference type="UniPathway" id="UPA00252">
    <property type="reaction ID" value="UER00325"/>
</dbReference>
<dbReference type="PANTHER" id="PTHR11108:SF1">
    <property type="entry name" value="FERROCHELATASE, MITOCHONDRIAL"/>
    <property type="match status" value="1"/>
</dbReference>
<evidence type="ECO:0000256" key="8">
    <source>
        <dbReference type="ARBA" id="ARBA00024536"/>
    </source>
</evidence>
<dbReference type="GO" id="GO:0005737">
    <property type="term" value="C:cytoplasm"/>
    <property type="evidence" value="ECO:0007669"/>
    <property type="project" value="UniProtKB-SubCell"/>
</dbReference>
<comment type="function">
    <text evidence="9 10">Catalyzes the ferrous insertion into protoporphyrin IX.</text>
</comment>
<dbReference type="PROSITE" id="PS00534">
    <property type="entry name" value="FERROCHELATASE"/>
    <property type="match status" value="1"/>
</dbReference>
<evidence type="ECO:0000256" key="2">
    <source>
        <dbReference type="ARBA" id="ARBA00022490"/>
    </source>
</evidence>
<gene>
    <name evidence="9" type="primary">hemH</name>
    <name evidence="12" type="ORF">ENJ51_02725</name>
</gene>
<keyword evidence="7 9" id="KW-0627">Porphyrin biosynthesis</keyword>
<dbReference type="SUPFAM" id="SSF53800">
    <property type="entry name" value="Chelatase"/>
    <property type="match status" value="1"/>
</dbReference>
<evidence type="ECO:0000256" key="7">
    <source>
        <dbReference type="ARBA" id="ARBA00023244"/>
    </source>
</evidence>
<evidence type="ECO:0000256" key="4">
    <source>
        <dbReference type="ARBA" id="ARBA00023004"/>
    </source>
</evidence>
<comment type="subcellular location">
    <subcellularLocation>
        <location evidence="9 10">Cytoplasm</location>
    </subcellularLocation>
</comment>
<keyword evidence="4 9" id="KW-0408">Iron</keyword>
<comment type="similarity">
    <text evidence="1 9 10">Belongs to the ferrochelatase family.</text>
</comment>
<evidence type="ECO:0000256" key="10">
    <source>
        <dbReference type="RuleBase" id="RU000607"/>
    </source>
</evidence>
<dbReference type="HAMAP" id="MF_00323">
    <property type="entry name" value="Ferrochelatase"/>
    <property type="match status" value="1"/>
</dbReference>
<dbReference type="GO" id="GO:0046872">
    <property type="term" value="F:metal ion binding"/>
    <property type="evidence" value="ECO:0007669"/>
    <property type="project" value="UniProtKB-KW"/>
</dbReference>
<dbReference type="GO" id="GO:0004325">
    <property type="term" value="F:ferrochelatase activity"/>
    <property type="evidence" value="ECO:0007669"/>
    <property type="project" value="UniProtKB-UniRule"/>
</dbReference>